<dbReference type="AlphaFoldDB" id="A0AAD8IAW7"/>
<evidence type="ECO:0000313" key="2">
    <source>
        <dbReference type="Proteomes" id="UP001237642"/>
    </source>
</evidence>
<sequence>MALGNDRKQQGLIQQLDQRKSDPNLTLEVDVIRESQNRLARFLATDGAQNRTRLVAFRRAFERVRELWRLDMGLGPVDELWRFQVIEEDEYQVRVEDEEEVEGMVNGLQMMLGQP</sequence>
<gene>
    <name evidence="1" type="ORF">POM88_027802</name>
</gene>
<organism evidence="1 2">
    <name type="scientific">Heracleum sosnowskyi</name>
    <dbReference type="NCBI Taxonomy" id="360622"/>
    <lineage>
        <taxon>Eukaryota</taxon>
        <taxon>Viridiplantae</taxon>
        <taxon>Streptophyta</taxon>
        <taxon>Embryophyta</taxon>
        <taxon>Tracheophyta</taxon>
        <taxon>Spermatophyta</taxon>
        <taxon>Magnoliopsida</taxon>
        <taxon>eudicotyledons</taxon>
        <taxon>Gunneridae</taxon>
        <taxon>Pentapetalae</taxon>
        <taxon>asterids</taxon>
        <taxon>campanulids</taxon>
        <taxon>Apiales</taxon>
        <taxon>Apiaceae</taxon>
        <taxon>Apioideae</taxon>
        <taxon>apioid superclade</taxon>
        <taxon>Tordylieae</taxon>
        <taxon>Tordyliinae</taxon>
        <taxon>Heracleum</taxon>
    </lineage>
</organism>
<accession>A0AAD8IAW7</accession>
<dbReference type="EMBL" id="JAUIZM010000006">
    <property type="protein sequence ID" value="KAK1381058.1"/>
    <property type="molecule type" value="Genomic_DNA"/>
</dbReference>
<protein>
    <submittedName>
        <fullName evidence="1">Uncharacterized protein</fullName>
    </submittedName>
</protein>
<comment type="caution">
    <text evidence="1">The sequence shown here is derived from an EMBL/GenBank/DDBJ whole genome shotgun (WGS) entry which is preliminary data.</text>
</comment>
<reference evidence="1" key="1">
    <citation type="submission" date="2023-02" db="EMBL/GenBank/DDBJ databases">
        <title>Genome of toxic invasive species Heracleum sosnowskyi carries increased number of genes despite the absence of recent whole-genome duplications.</title>
        <authorList>
            <person name="Schelkunov M."/>
            <person name="Shtratnikova V."/>
            <person name="Makarenko M."/>
            <person name="Klepikova A."/>
            <person name="Omelchenko D."/>
            <person name="Novikova G."/>
            <person name="Obukhova E."/>
            <person name="Bogdanov V."/>
            <person name="Penin A."/>
            <person name="Logacheva M."/>
        </authorList>
    </citation>
    <scope>NUCLEOTIDE SEQUENCE</scope>
    <source>
        <strain evidence="1">Hsosn_3</strain>
        <tissue evidence="1">Leaf</tissue>
    </source>
</reference>
<name>A0AAD8IAW7_9APIA</name>
<keyword evidence="2" id="KW-1185">Reference proteome</keyword>
<reference evidence="1" key="2">
    <citation type="submission" date="2023-05" db="EMBL/GenBank/DDBJ databases">
        <authorList>
            <person name="Schelkunov M.I."/>
        </authorList>
    </citation>
    <scope>NUCLEOTIDE SEQUENCE</scope>
    <source>
        <strain evidence="1">Hsosn_3</strain>
        <tissue evidence="1">Leaf</tissue>
    </source>
</reference>
<evidence type="ECO:0000313" key="1">
    <source>
        <dbReference type="EMBL" id="KAK1381058.1"/>
    </source>
</evidence>
<proteinExistence type="predicted"/>
<dbReference type="Proteomes" id="UP001237642">
    <property type="component" value="Unassembled WGS sequence"/>
</dbReference>